<evidence type="ECO:0000313" key="1">
    <source>
        <dbReference type="EMBL" id="KAG6959137.1"/>
    </source>
</evidence>
<comment type="caution">
    <text evidence="1">The sequence shown here is derived from an EMBL/GenBank/DDBJ whole genome shotgun (WGS) entry which is preliminary data.</text>
</comment>
<keyword evidence="2" id="KW-1185">Reference proteome</keyword>
<evidence type="ECO:0000313" key="2">
    <source>
        <dbReference type="Proteomes" id="UP000709295"/>
    </source>
</evidence>
<organism evidence="1 2">
    <name type="scientific">Phytophthora aleatoria</name>
    <dbReference type="NCBI Taxonomy" id="2496075"/>
    <lineage>
        <taxon>Eukaryota</taxon>
        <taxon>Sar</taxon>
        <taxon>Stramenopiles</taxon>
        <taxon>Oomycota</taxon>
        <taxon>Peronosporomycetes</taxon>
        <taxon>Peronosporales</taxon>
        <taxon>Peronosporaceae</taxon>
        <taxon>Phytophthora</taxon>
    </lineage>
</organism>
<proteinExistence type="predicted"/>
<dbReference type="AlphaFoldDB" id="A0A8J5IRP3"/>
<reference evidence="1" key="1">
    <citation type="submission" date="2021-01" db="EMBL/GenBank/DDBJ databases">
        <title>Phytophthora aleatoria, a newly-described species from Pinus radiata is distinct from Phytophthora cactorum isolates based on comparative genomics.</title>
        <authorList>
            <person name="Mcdougal R."/>
            <person name="Panda P."/>
            <person name="Williams N."/>
            <person name="Studholme D.J."/>
        </authorList>
    </citation>
    <scope>NUCLEOTIDE SEQUENCE</scope>
    <source>
        <strain evidence="1">NZFS 4037</strain>
    </source>
</reference>
<gene>
    <name evidence="1" type="ORF">JG688_00010215</name>
</gene>
<dbReference type="EMBL" id="JAENGY010000631">
    <property type="protein sequence ID" value="KAG6959137.1"/>
    <property type="molecule type" value="Genomic_DNA"/>
</dbReference>
<dbReference type="Proteomes" id="UP000709295">
    <property type="component" value="Unassembled WGS sequence"/>
</dbReference>
<protein>
    <submittedName>
        <fullName evidence="1">Uncharacterized protein</fullName>
    </submittedName>
</protein>
<sequence length="145" mass="15947">MKAHLAIALYNEKRTRADGDSAATHRLAGTATRSPRLRHVLKCVIEYLLPETINRPVATNLQRMVKIYGDSRPWTVGAMDGAAANCRLDFIQQLIDAAPNDLSNGSVSPMRLSVSPGKRWHLHLGRSHELPRDTKVPVTQGSSSV</sequence>
<name>A0A8J5IRP3_9STRA</name>
<accession>A0A8J5IRP3</accession>